<proteinExistence type="predicted"/>
<comment type="caution">
    <text evidence="1">The sequence shown here is derived from an EMBL/GenBank/DDBJ whole genome shotgun (WGS) entry which is preliminary data.</text>
</comment>
<reference evidence="2" key="1">
    <citation type="journal article" date="2023" name="Nat. Plants">
        <title>Single-cell RNA sequencing provides a high-resolution roadmap for understanding the multicellular compartmentation of specialized metabolism.</title>
        <authorList>
            <person name="Sun S."/>
            <person name="Shen X."/>
            <person name="Li Y."/>
            <person name="Li Y."/>
            <person name="Wang S."/>
            <person name="Li R."/>
            <person name="Zhang H."/>
            <person name="Shen G."/>
            <person name="Guo B."/>
            <person name="Wei J."/>
            <person name="Xu J."/>
            <person name="St-Pierre B."/>
            <person name="Chen S."/>
            <person name="Sun C."/>
        </authorList>
    </citation>
    <scope>NUCLEOTIDE SEQUENCE [LARGE SCALE GENOMIC DNA]</scope>
</reference>
<keyword evidence="2" id="KW-1185">Reference proteome</keyword>
<dbReference type="EMBL" id="CM044706">
    <property type="protein sequence ID" value="KAI5656615.1"/>
    <property type="molecule type" value="Genomic_DNA"/>
</dbReference>
<organism evidence="1 2">
    <name type="scientific">Catharanthus roseus</name>
    <name type="common">Madagascar periwinkle</name>
    <name type="synonym">Vinca rosea</name>
    <dbReference type="NCBI Taxonomy" id="4058"/>
    <lineage>
        <taxon>Eukaryota</taxon>
        <taxon>Viridiplantae</taxon>
        <taxon>Streptophyta</taxon>
        <taxon>Embryophyta</taxon>
        <taxon>Tracheophyta</taxon>
        <taxon>Spermatophyta</taxon>
        <taxon>Magnoliopsida</taxon>
        <taxon>eudicotyledons</taxon>
        <taxon>Gunneridae</taxon>
        <taxon>Pentapetalae</taxon>
        <taxon>asterids</taxon>
        <taxon>lamiids</taxon>
        <taxon>Gentianales</taxon>
        <taxon>Apocynaceae</taxon>
        <taxon>Rauvolfioideae</taxon>
        <taxon>Vinceae</taxon>
        <taxon>Catharanthinae</taxon>
        <taxon>Catharanthus</taxon>
    </lineage>
</organism>
<evidence type="ECO:0000313" key="1">
    <source>
        <dbReference type="EMBL" id="KAI5656615.1"/>
    </source>
</evidence>
<name>A0ACC0A8N4_CATRO</name>
<gene>
    <name evidence="1" type="ORF">M9H77_25408</name>
</gene>
<evidence type="ECO:0000313" key="2">
    <source>
        <dbReference type="Proteomes" id="UP001060085"/>
    </source>
</evidence>
<protein>
    <submittedName>
        <fullName evidence="1">Uncharacterized protein</fullName>
    </submittedName>
</protein>
<accession>A0ACC0A8N4</accession>
<sequence length="373" mass="42871">MTVLLDMVSTVTPVVTIPFSLAKLSCIFGIRSFFIVIQTWTEMLRATISFQFAIFWRIVILAVAVLSLPVRALTALQREKMFEIRVHEMQMELENLVWDRKKLDEKLKKAIKERRLVESLLAELEDEHDEVISKMELLEIEVILFMFLGWLHHYEFEKGFFACFQQLHHLKTENQHLKEGQEKSFWSSKDNGCQHVKDGSEPSTSSPKCSYEEDGYTGEGMRRKDDSEDENKDGSQMQHVNKTLLKERGPAEAYSHDADAWHNQINNIIVQRREVALSRSFFSAMLSLLVGVIIWEAKDPCMPLIIALFAVAVISLKTVLMFLSTIGNKPAMDAVALLSFNWFMLGLLAYPTLPVFAHFLLPLIFNVLERIAK</sequence>
<dbReference type="Proteomes" id="UP001060085">
    <property type="component" value="Linkage Group LG06"/>
</dbReference>